<reference evidence="1 2" key="1">
    <citation type="journal article" date="2011" name="J. Bacteriol.">
        <title>Complete genome sequence of Polymorphum gilvum SL003B-26A1T, a crude oil-degrading bacterium from oil-polluted saline soil.</title>
        <authorList>
            <person name="Li S.G."/>
            <person name="Tang Y.Q."/>
            <person name="Nie Y."/>
            <person name="Cai M."/>
            <person name="Wu X.L."/>
        </authorList>
    </citation>
    <scope>NUCLEOTIDE SEQUENCE [LARGE SCALE GENOMIC DNA]</scope>
    <source>
        <strain evidence="2">LMG 25793 / CGMCC 1.9160 / SL003B-26A1</strain>
        <plasmid evidence="1 2">pSL003B</plasmid>
    </source>
</reference>
<dbReference type="Proteomes" id="UP000008130">
    <property type="component" value="Plasmid pSL003B"/>
</dbReference>
<dbReference type="AlphaFoldDB" id="F2J729"/>
<evidence type="ECO:0000313" key="2">
    <source>
        <dbReference type="Proteomes" id="UP000008130"/>
    </source>
</evidence>
<protein>
    <submittedName>
        <fullName evidence="1">TraA</fullName>
    </submittedName>
</protein>
<name>F2J729_POLGS</name>
<geneLocation type="plasmid" evidence="1 2">
    <name>pSL003B</name>
</geneLocation>
<gene>
    <name evidence="1" type="ordered locus">SL003B_p0070</name>
</gene>
<sequence>MTELSGRERAGQLIAGTDRERAALADPNVRADRFVNRWQELQG</sequence>
<evidence type="ECO:0000313" key="1">
    <source>
        <dbReference type="EMBL" id="ADZ72831.1"/>
    </source>
</evidence>
<dbReference type="EMBL" id="CP002569">
    <property type="protein sequence ID" value="ADZ72831.1"/>
    <property type="molecule type" value="Genomic_DNA"/>
</dbReference>
<dbReference type="KEGG" id="pgv:SL003B_p0070"/>
<keyword evidence="2" id="KW-1185">Reference proteome</keyword>
<dbReference type="HOGENOM" id="CLU_3237471_0_0_5"/>
<keyword evidence="1" id="KW-0614">Plasmid</keyword>
<accession>F2J729</accession>
<organism evidence="1 2">
    <name type="scientific">Polymorphum gilvum (strain LMG 25793 / CGMCC 1.9160 / SL003B-26A1)</name>
    <dbReference type="NCBI Taxonomy" id="991905"/>
    <lineage>
        <taxon>Bacteria</taxon>
        <taxon>Pseudomonadati</taxon>
        <taxon>Pseudomonadota</taxon>
        <taxon>Alphaproteobacteria</taxon>
        <taxon>Rhodobacterales</taxon>
        <taxon>Paracoccaceae</taxon>
        <taxon>Polymorphum</taxon>
    </lineage>
</organism>
<proteinExistence type="predicted"/>